<accession>A0ABD0JZ78</accession>
<keyword evidence="5" id="KW-0479">Metal-binding</keyword>
<organism evidence="10 11">
    <name type="scientific">Batillaria attramentaria</name>
    <dbReference type="NCBI Taxonomy" id="370345"/>
    <lineage>
        <taxon>Eukaryota</taxon>
        <taxon>Metazoa</taxon>
        <taxon>Spiralia</taxon>
        <taxon>Lophotrochozoa</taxon>
        <taxon>Mollusca</taxon>
        <taxon>Gastropoda</taxon>
        <taxon>Caenogastropoda</taxon>
        <taxon>Sorbeoconcha</taxon>
        <taxon>Cerithioidea</taxon>
        <taxon>Batillariidae</taxon>
        <taxon>Batillaria</taxon>
    </lineage>
</organism>
<protein>
    <recommendedName>
        <fullName evidence="9">DDE Tnp4 domain-containing protein</fullName>
    </recommendedName>
</protein>
<sequence length="438" mass="50076">MAANRKDLISYDTLVSMIPWVLDFLDIDCEDVLASGILDDDHIDDAVIAMVMCHKNEKTTHSVSPAETRPTVPKQRQQKERAVTPVPQTNSAVPATKPERIVMTDFRMHFRMTSTMFETLLQNVMMLTSFGTRRRSNVTATTVIQSVDSVSPLPLEPPVMLLLTLRFLGSQQTIGELADMAAMSESVLTDVVNQTLDALYELMQFYIRWPEACSASEVSQHFQVKHTLPSVLGTIDVLHINAKTPQEHKDYYTNSHGETTIILQSVCDHKHRFLHCSTGWPGSMDETKVLYDSDLYSDVCHQTTKYFPNDFYVVGDEAYPLMEWLMKPFELNTILTPHQKRFNTCIREICHYSTMAYTFLMTRFPRLEFVDMEGMQRMVITVLVCCALHNFCVDQADQMFENAQVTVRNHNTCPQEGVPESVQGEEKRQTLLQFLKHV</sequence>
<evidence type="ECO:0000256" key="3">
    <source>
        <dbReference type="ARBA" id="ARBA00006958"/>
    </source>
</evidence>
<proteinExistence type="inferred from homology"/>
<feature type="domain" description="DDE Tnp4" evidence="9">
    <location>
        <begin position="235"/>
        <end position="390"/>
    </location>
</feature>
<evidence type="ECO:0000256" key="1">
    <source>
        <dbReference type="ARBA" id="ARBA00001968"/>
    </source>
</evidence>
<evidence type="ECO:0000256" key="8">
    <source>
        <dbReference type="SAM" id="MobiDB-lite"/>
    </source>
</evidence>
<evidence type="ECO:0000313" key="11">
    <source>
        <dbReference type="Proteomes" id="UP001519460"/>
    </source>
</evidence>
<evidence type="ECO:0000256" key="6">
    <source>
        <dbReference type="ARBA" id="ARBA00022801"/>
    </source>
</evidence>
<evidence type="ECO:0000256" key="7">
    <source>
        <dbReference type="ARBA" id="ARBA00023242"/>
    </source>
</evidence>
<evidence type="ECO:0000256" key="4">
    <source>
        <dbReference type="ARBA" id="ARBA00022722"/>
    </source>
</evidence>
<name>A0ABD0JZ78_9CAEN</name>
<dbReference type="Proteomes" id="UP001519460">
    <property type="component" value="Unassembled WGS sequence"/>
</dbReference>
<evidence type="ECO:0000256" key="5">
    <source>
        <dbReference type="ARBA" id="ARBA00022723"/>
    </source>
</evidence>
<comment type="subcellular location">
    <subcellularLocation>
        <location evidence="2">Nucleus</location>
    </subcellularLocation>
</comment>
<evidence type="ECO:0000259" key="9">
    <source>
        <dbReference type="Pfam" id="PF13359"/>
    </source>
</evidence>
<evidence type="ECO:0000313" key="10">
    <source>
        <dbReference type="EMBL" id="KAK7479875.1"/>
    </source>
</evidence>
<comment type="caution">
    <text evidence="10">The sequence shown here is derived from an EMBL/GenBank/DDBJ whole genome shotgun (WGS) entry which is preliminary data.</text>
</comment>
<dbReference type="GO" id="GO:0005634">
    <property type="term" value="C:nucleus"/>
    <property type="evidence" value="ECO:0007669"/>
    <property type="project" value="UniProtKB-SubCell"/>
</dbReference>
<keyword evidence="7" id="KW-0539">Nucleus</keyword>
<dbReference type="AlphaFoldDB" id="A0ABD0JZ78"/>
<keyword evidence="4" id="KW-0540">Nuclease</keyword>
<comment type="similarity">
    <text evidence="3">Belongs to the HARBI1 family.</text>
</comment>
<dbReference type="GO" id="GO:0016787">
    <property type="term" value="F:hydrolase activity"/>
    <property type="evidence" value="ECO:0007669"/>
    <property type="project" value="UniProtKB-KW"/>
</dbReference>
<keyword evidence="11" id="KW-1185">Reference proteome</keyword>
<evidence type="ECO:0000256" key="2">
    <source>
        <dbReference type="ARBA" id="ARBA00004123"/>
    </source>
</evidence>
<keyword evidence="6" id="KW-0378">Hydrolase</keyword>
<dbReference type="EMBL" id="JACVVK020000293">
    <property type="protein sequence ID" value="KAK7479875.1"/>
    <property type="molecule type" value="Genomic_DNA"/>
</dbReference>
<reference evidence="10 11" key="1">
    <citation type="journal article" date="2023" name="Sci. Data">
        <title>Genome assembly of the Korean intertidal mud-creeper Batillaria attramentaria.</title>
        <authorList>
            <person name="Patra A.K."/>
            <person name="Ho P.T."/>
            <person name="Jun S."/>
            <person name="Lee S.J."/>
            <person name="Kim Y."/>
            <person name="Won Y.J."/>
        </authorList>
    </citation>
    <scope>NUCLEOTIDE SEQUENCE [LARGE SCALE GENOMIC DNA]</scope>
    <source>
        <strain evidence="10">Wonlab-2016</strain>
    </source>
</reference>
<dbReference type="PANTHER" id="PTHR22930:SF85">
    <property type="entry name" value="GH03217P-RELATED"/>
    <property type="match status" value="1"/>
</dbReference>
<dbReference type="GO" id="GO:0004518">
    <property type="term" value="F:nuclease activity"/>
    <property type="evidence" value="ECO:0007669"/>
    <property type="project" value="UniProtKB-KW"/>
</dbReference>
<feature type="region of interest" description="Disordered" evidence="8">
    <location>
        <begin position="58"/>
        <end position="92"/>
    </location>
</feature>
<dbReference type="Pfam" id="PF13359">
    <property type="entry name" value="DDE_Tnp_4"/>
    <property type="match status" value="1"/>
</dbReference>
<dbReference type="GO" id="GO:0046872">
    <property type="term" value="F:metal ion binding"/>
    <property type="evidence" value="ECO:0007669"/>
    <property type="project" value="UniProtKB-KW"/>
</dbReference>
<comment type="cofactor">
    <cofactor evidence="1">
        <name>a divalent metal cation</name>
        <dbReference type="ChEBI" id="CHEBI:60240"/>
    </cofactor>
</comment>
<gene>
    <name evidence="10" type="ORF">BaRGS_00028865</name>
</gene>
<dbReference type="InterPro" id="IPR027806">
    <property type="entry name" value="HARBI1_dom"/>
</dbReference>
<dbReference type="PANTHER" id="PTHR22930">
    <property type="match status" value="1"/>
</dbReference>
<dbReference type="InterPro" id="IPR045249">
    <property type="entry name" value="HARBI1-like"/>
</dbReference>